<keyword evidence="10" id="KW-1185">Reference proteome</keyword>
<dbReference type="InterPro" id="IPR036770">
    <property type="entry name" value="Ankyrin_rpt-contain_sf"/>
</dbReference>
<feature type="repeat" description="ANK" evidence="7">
    <location>
        <begin position="271"/>
        <end position="303"/>
    </location>
</feature>
<evidence type="ECO:0000313" key="10">
    <source>
        <dbReference type="Proteomes" id="UP001557470"/>
    </source>
</evidence>
<dbReference type="EMBL" id="JAGEUA010000003">
    <property type="protein sequence ID" value="KAL0994266.1"/>
    <property type="molecule type" value="Genomic_DNA"/>
</dbReference>
<dbReference type="Proteomes" id="UP001557470">
    <property type="component" value="Unassembled WGS sequence"/>
</dbReference>
<protein>
    <recommendedName>
        <fullName evidence="4">NF-kappa-B inhibitor alpha</fullName>
    </recommendedName>
    <alternativeName>
        <fullName evidence="5">I-kappa-B-alpha</fullName>
    </alternativeName>
</protein>
<feature type="region of interest" description="Disordered" evidence="8">
    <location>
        <begin position="367"/>
        <end position="398"/>
    </location>
</feature>
<evidence type="ECO:0000256" key="3">
    <source>
        <dbReference type="ARBA" id="ARBA00038439"/>
    </source>
</evidence>
<dbReference type="Pfam" id="PF00023">
    <property type="entry name" value="Ank"/>
    <property type="match status" value="2"/>
</dbReference>
<dbReference type="InterPro" id="IPR002110">
    <property type="entry name" value="Ankyrin_rpt"/>
</dbReference>
<comment type="similarity">
    <text evidence="3">Belongs to the NF-kappa-B inhibitor family.</text>
</comment>
<dbReference type="PRINTS" id="PR01415">
    <property type="entry name" value="ANKYRIN"/>
</dbReference>
<dbReference type="SMART" id="SM00248">
    <property type="entry name" value="ANK"/>
    <property type="match status" value="5"/>
</dbReference>
<name>A0ABD0XS92_UMBPY</name>
<feature type="region of interest" description="Disordered" evidence="8">
    <location>
        <begin position="59"/>
        <end position="83"/>
    </location>
</feature>
<evidence type="ECO:0000256" key="4">
    <source>
        <dbReference type="ARBA" id="ARBA00041123"/>
    </source>
</evidence>
<gene>
    <name evidence="9" type="ORF">UPYG_G00120010</name>
</gene>
<evidence type="ECO:0000256" key="2">
    <source>
        <dbReference type="ARBA" id="ARBA00023043"/>
    </source>
</evidence>
<dbReference type="SUPFAM" id="SSF48403">
    <property type="entry name" value="Ankyrin repeat"/>
    <property type="match status" value="1"/>
</dbReference>
<feature type="repeat" description="ANK" evidence="7">
    <location>
        <begin position="305"/>
        <end position="337"/>
    </location>
</feature>
<evidence type="ECO:0000256" key="7">
    <source>
        <dbReference type="PROSITE-ProRule" id="PRU00023"/>
    </source>
</evidence>
<dbReference type="PROSITE" id="PS50297">
    <property type="entry name" value="ANK_REP_REGION"/>
    <property type="match status" value="3"/>
</dbReference>
<evidence type="ECO:0000256" key="5">
    <source>
        <dbReference type="ARBA" id="ARBA00041987"/>
    </source>
</evidence>
<dbReference type="Pfam" id="PF12796">
    <property type="entry name" value="Ank_2"/>
    <property type="match status" value="1"/>
</dbReference>
<comment type="caution">
    <text evidence="9">The sequence shown here is derived from an EMBL/GenBank/DDBJ whole genome shotgun (WGS) entry which is preliminary data.</text>
</comment>
<comment type="function">
    <text evidence="6">Inhibits the activity of dimeric NF-kappa-B/REL complexes by trapping REL (RELA/p65 and NFKB1/p50) dimers in the cytoplasm by masking their nuclear localization signals. On cellular stimulation by immune and pro-inflammatory responses, becomes phosphorylated promoting ubiquitination and degradation, enabling the dimeric RELA to translocate to the nucleus and activate transcription.</text>
</comment>
<evidence type="ECO:0000313" key="9">
    <source>
        <dbReference type="EMBL" id="KAL0994266.1"/>
    </source>
</evidence>
<proteinExistence type="inferred from homology"/>
<keyword evidence="1" id="KW-0677">Repeat</keyword>
<evidence type="ECO:0000256" key="1">
    <source>
        <dbReference type="ARBA" id="ARBA00022737"/>
    </source>
</evidence>
<evidence type="ECO:0000256" key="8">
    <source>
        <dbReference type="SAM" id="MobiDB-lite"/>
    </source>
</evidence>
<keyword evidence="2 7" id="KW-0040">ANK repeat</keyword>
<sequence>MAGIQPRCDSAKQLAPHELGFGIDKREALGTSSLDDWCDSGLECLSGATLSLDERFNNETSQTWGPRSPPHTVAYPSLDDTDKRPMDCSSMSGGERLDSAIGDSITDESMGNISQGLGTMHLNEPVVSDRVDDSGWQAALSPEQERQRREETFNTMNFVSEDGDTALHLALIHEHWGFVQYLLEVIALDRSWVPYLDIQNHLGQTALHLAVIVDQASCVRGLLWAGASAELQERGGNTALHLAVRELRHDCVREITSNYQNTDYLHITNYLGLSALHVAVQRGKEEIISLLIDAGADVNQRDLGSGRSPLHWAVESQSPRVVQLLLQGGANVEQPTYAGHTAPYCALHRPNKEVQALLKAGGACDISALDEEDDDEEEERESEEEEFDDVVINGQRVH</sequence>
<dbReference type="PROSITE" id="PS50088">
    <property type="entry name" value="ANK_REPEAT"/>
    <property type="match status" value="3"/>
</dbReference>
<dbReference type="InterPro" id="IPR051070">
    <property type="entry name" value="NF-kappa-B_inhibitor"/>
</dbReference>
<reference evidence="9 10" key="1">
    <citation type="submission" date="2024-06" db="EMBL/GenBank/DDBJ databases">
        <authorList>
            <person name="Pan Q."/>
            <person name="Wen M."/>
            <person name="Jouanno E."/>
            <person name="Zahm M."/>
            <person name="Klopp C."/>
            <person name="Cabau C."/>
            <person name="Louis A."/>
            <person name="Berthelot C."/>
            <person name="Parey E."/>
            <person name="Roest Crollius H."/>
            <person name="Montfort J."/>
            <person name="Robinson-Rechavi M."/>
            <person name="Bouchez O."/>
            <person name="Lampietro C."/>
            <person name="Lopez Roques C."/>
            <person name="Donnadieu C."/>
            <person name="Postlethwait J."/>
            <person name="Bobe J."/>
            <person name="Verreycken H."/>
            <person name="Guiguen Y."/>
        </authorList>
    </citation>
    <scope>NUCLEOTIDE SEQUENCE [LARGE SCALE GENOMIC DNA]</scope>
    <source>
        <strain evidence="9">Up_M1</strain>
        <tissue evidence="9">Testis</tissue>
    </source>
</reference>
<dbReference type="Gene3D" id="1.25.40.20">
    <property type="entry name" value="Ankyrin repeat-containing domain"/>
    <property type="match status" value="1"/>
</dbReference>
<dbReference type="AlphaFoldDB" id="A0ABD0XS92"/>
<evidence type="ECO:0000256" key="6">
    <source>
        <dbReference type="ARBA" id="ARBA00045368"/>
    </source>
</evidence>
<feature type="compositionally biased region" description="Acidic residues" evidence="8">
    <location>
        <begin position="368"/>
        <end position="389"/>
    </location>
</feature>
<accession>A0ABD0XS92</accession>
<dbReference type="PANTHER" id="PTHR46680">
    <property type="entry name" value="NF-KAPPA-B INHIBITOR ALPHA"/>
    <property type="match status" value="1"/>
</dbReference>
<feature type="repeat" description="ANK" evidence="7">
    <location>
        <begin position="202"/>
        <end position="234"/>
    </location>
</feature>
<dbReference type="PANTHER" id="PTHR46680:SF1">
    <property type="entry name" value="NF-KAPPA-B INHIBITOR ALPHA"/>
    <property type="match status" value="1"/>
</dbReference>
<organism evidence="9 10">
    <name type="scientific">Umbra pygmaea</name>
    <name type="common">Eastern mudminnow</name>
    <dbReference type="NCBI Taxonomy" id="75934"/>
    <lineage>
        <taxon>Eukaryota</taxon>
        <taxon>Metazoa</taxon>
        <taxon>Chordata</taxon>
        <taxon>Craniata</taxon>
        <taxon>Vertebrata</taxon>
        <taxon>Euteleostomi</taxon>
        <taxon>Actinopterygii</taxon>
        <taxon>Neopterygii</taxon>
        <taxon>Teleostei</taxon>
        <taxon>Protacanthopterygii</taxon>
        <taxon>Esociformes</taxon>
        <taxon>Umbridae</taxon>
        <taxon>Umbra</taxon>
    </lineage>
</organism>